<gene>
    <name evidence="6" type="ORF">C7B45_12445</name>
</gene>
<sequence>MGIPMGRSPKCWAKTFCGCYNKSGSNESGPLGPGIRGGWRMSRVATIAVASATVLLGGLVAGVGGMASAHARVHPAATAATGSITMEINGDPNFNLWNPSAYVDSDNIDPLIFSGLTKDNLQGLPAPDLATSWHATDHGLQWVFDLRKGVRWQNGQPFTAQDVLYTFNDVVLNPKLGANGASNYSDVTNVTANGKYQVVFHLKQPWSSLPAYLTFFAPILPAQVLQHEGTKLWTDAAFGTQHPIGTGPYEVQSVQPGQSITLVRNPYYFGAKPSIPKIVFQIIPDATTVVSDLLNGDLNFAEVDDPQLISGLKRDPSLTVTRVPEQNYYNITLNGREAPFNNVKVRQALEYAINRPAIIKGLLKGYGTVANGPIGPIQKYFYDPNVENYPYDPAKAVRLLEQAGMRKGPGGKMYYHGKPFTIYMPTAQYGYLVPLSELVQQYWKNIGVTANIKVMDFNSWIEASVIKLDFQATASWWIAPLTPDVYPYFASSTIKNGYNVQGIGIPKLDRLMTALRAATSLAAQKKLADEVQVEIAKEEPLGFLFYPEMVDVTSSNLYVPPVNYNIALDNVADWHFKT</sequence>
<dbReference type="GO" id="GO:0015833">
    <property type="term" value="P:peptide transport"/>
    <property type="evidence" value="ECO:0007669"/>
    <property type="project" value="TreeGrafter"/>
</dbReference>
<dbReference type="EMBL" id="PXYV01000044">
    <property type="protein sequence ID" value="PSR21040.1"/>
    <property type="molecule type" value="Genomic_DNA"/>
</dbReference>
<keyword evidence="4" id="KW-0472">Membrane</keyword>
<dbReference type="GO" id="GO:1904680">
    <property type="term" value="F:peptide transmembrane transporter activity"/>
    <property type="evidence" value="ECO:0007669"/>
    <property type="project" value="TreeGrafter"/>
</dbReference>
<dbReference type="InterPro" id="IPR039424">
    <property type="entry name" value="SBP_5"/>
</dbReference>
<feature type="transmembrane region" description="Helical" evidence="4">
    <location>
        <begin position="44"/>
        <end position="67"/>
    </location>
</feature>
<evidence type="ECO:0000256" key="3">
    <source>
        <dbReference type="ARBA" id="ARBA00022729"/>
    </source>
</evidence>
<accession>A0A2T2WFP1</accession>
<evidence type="ECO:0000259" key="5">
    <source>
        <dbReference type="Pfam" id="PF00496"/>
    </source>
</evidence>
<dbReference type="PANTHER" id="PTHR30290">
    <property type="entry name" value="PERIPLASMIC BINDING COMPONENT OF ABC TRANSPORTER"/>
    <property type="match status" value="1"/>
</dbReference>
<dbReference type="PANTHER" id="PTHR30290:SF9">
    <property type="entry name" value="OLIGOPEPTIDE-BINDING PROTEIN APPA"/>
    <property type="match status" value="1"/>
</dbReference>
<dbReference type="GO" id="GO:0043190">
    <property type="term" value="C:ATP-binding cassette (ABC) transporter complex"/>
    <property type="evidence" value="ECO:0007669"/>
    <property type="project" value="InterPro"/>
</dbReference>
<dbReference type="Gene3D" id="3.40.190.10">
    <property type="entry name" value="Periplasmic binding protein-like II"/>
    <property type="match status" value="1"/>
</dbReference>
<organism evidence="6 7">
    <name type="scientific">Sulfobacillus acidophilus</name>
    <dbReference type="NCBI Taxonomy" id="53633"/>
    <lineage>
        <taxon>Bacteria</taxon>
        <taxon>Bacillati</taxon>
        <taxon>Bacillota</taxon>
        <taxon>Clostridia</taxon>
        <taxon>Eubacteriales</taxon>
        <taxon>Clostridiales Family XVII. Incertae Sedis</taxon>
        <taxon>Sulfobacillus</taxon>
    </lineage>
</organism>
<evidence type="ECO:0000256" key="4">
    <source>
        <dbReference type="SAM" id="Phobius"/>
    </source>
</evidence>
<reference evidence="6 7" key="1">
    <citation type="journal article" date="2014" name="BMC Genomics">
        <title>Comparison of environmental and isolate Sulfobacillus genomes reveals diverse carbon, sulfur, nitrogen, and hydrogen metabolisms.</title>
        <authorList>
            <person name="Justice N.B."/>
            <person name="Norman A."/>
            <person name="Brown C.T."/>
            <person name="Singh A."/>
            <person name="Thomas B.C."/>
            <person name="Banfield J.F."/>
        </authorList>
    </citation>
    <scope>NUCLEOTIDE SEQUENCE [LARGE SCALE GENOMIC DNA]</scope>
    <source>
        <strain evidence="6">AMDSBA3</strain>
    </source>
</reference>
<dbReference type="PIRSF" id="PIRSF002741">
    <property type="entry name" value="MppA"/>
    <property type="match status" value="1"/>
</dbReference>
<protein>
    <submittedName>
        <fullName evidence="6">ABC transporter substrate-binding protein</fullName>
    </submittedName>
</protein>
<dbReference type="SUPFAM" id="SSF53850">
    <property type="entry name" value="Periplasmic binding protein-like II"/>
    <property type="match status" value="1"/>
</dbReference>
<keyword evidence="4" id="KW-0812">Transmembrane</keyword>
<dbReference type="Pfam" id="PF00496">
    <property type="entry name" value="SBP_bac_5"/>
    <property type="match status" value="1"/>
</dbReference>
<dbReference type="Gene3D" id="3.90.76.10">
    <property type="entry name" value="Dipeptide-binding Protein, Domain 1"/>
    <property type="match status" value="1"/>
</dbReference>
<keyword evidence="4" id="KW-1133">Transmembrane helix</keyword>
<proteinExistence type="inferred from homology"/>
<feature type="domain" description="Solute-binding protein family 5" evidence="5">
    <location>
        <begin position="126"/>
        <end position="494"/>
    </location>
</feature>
<evidence type="ECO:0000313" key="6">
    <source>
        <dbReference type="EMBL" id="PSR21040.1"/>
    </source>
</evidence>
<keyword evidence="2" id="KW-0813">Transport</keyword>
<name>A0A2T2WFP1_9FIRM</name>
<evidence type="ECO:0000313" key="7">
    <source>
        <dbReference type="Proteomes" id="UP000241848"/>
    </source>
</evidence>
<evidence type="ECO:0000256" key="1">
    <source>
        <dbReference type="ARBA" id="ARBA00005695"/>
    </source>
</evidence>
<dbReference type="CDD" id="cd00995">
    <property type="entry name" value="PBP2_NikA_DppA_OppA_like"/>
    <property type="match status" value="1"/>
</dbReference>
<keyword evidence="3" id="KW-0732">Signal</keyword>
<dbReference type="InterPro" id="IPR030678">
    <property type="entry name" value="Peptide/Ni-bd"/>
</dbReference>
<comment type="caution">
    <text evidence="6">The sequence shown here is derived from an EMBL/GenBank/DDBJ whole genome shotgun (WGS) entry which is preliminary data.</text>
</comment>
<dbReference type="AlphaFoldDB" id="A0A2T2WFP1"/>
<dbReference type="InterPro" id="IPR000914">
    <property type="entry name" value="SBP_5_dom"/>
</dbReference>
<dbReference type="GO" id="GO:0042597">
    <property type="term" value="C:periplasmic space"/>
    <property type="evidence" value="ECO:0007669"/>
    <property type="project" value="UniProtKB-ARBA"/>
</dbReference>
<dbReference type="Proteomes" id="UP000241848">
    <property type="component" value="Unassembled WGS sequence"/>
</dbReference>
<dbReference type="Gene3D" id="3.10.105.10">
    <property type="entry name" value="Dipeptide-binding Protein, Domain 3"/>
    <property type="match status" value="1"/>
</dbReference>
<comment type="similarity">
    <text evidence="1">Belongs to the bacterial solute-binding protein 5 family.</text>
</comment>
<evidence type="ECO:0000256" key="2">
    <source>
        <dbReference type="ARBA" id="ARBA00022448"/>
    </source>
</evidence>